<accession>A0A852TSA4</accession>
<dbReference type="InterPro" id="IPR000691">
    <property type="entry name" value="Prot_inh_I16_SSI"/>
</dbReference>
<dbReference type="Proteomes" id="UP000589036">
    <property type="component" value="Unassembled WGS sequence"/>
</dbReference>
<comment type="caution">
    <text evidence="11">The sequence shown here is derived from an EMBL/GenBank/DDBJ whole genome shotgun (WGS) entry which is preliminary data.</text>
</comment>
<feature type="chain" id="PRO_5032943050" description="Subtilisin inhibitor domain-containing protein" evidence="9">
    <location>
        <begin position="29"/>
        <end position="137"/>
    </location>
</feature>
<keyword evidence="4" id="KW-0964">Secreted</keyword>
<comment type="subunit">
    <text evidence="3">Homodimer.</text>
</comment>
<evidence type="ECO:0000256" key="2">
    <source>
        <dbReference type="ARBA" id="ARBA00010472"/>
    </source>
</evidence>
<dbReference type="AlphaFoldDB" id="A0A852TSA4"/>
<keyword evidence="12" id="KW-1185">Reference proteome</keyword>
<comment type="subcellular location">
    <subcellularLocation>
        <location evidence="1">Secreted</location>
    </subcellularLocation>
</comment>
<gene>
    <name evidence="11" type="ORF">HDA32_001948</name>
</gene>
<dbReference type="Gene3D" id="3.30.350.10">
    <property type="entry name" value="Subtilisin inhibitor-like"/>
    <property type="match status" value="1"/>
</dbReference>
<proteinExistence type="inferred from homology"/>
<keyword evidence="5 8" id="KW-0646">Protease inhibitor</keyword>
<evidence type="ECO:0000256" key="8">
    <source>
        <dbReference type="RuleBase" id="RU003471"/>
    </source>
</evidence>
<dbReference type="GO" id="GO:0004867">
    <property type="term" value="F:serine-type endopeptidase inhibitor activity"/>
    <property type="evidence" value="ECO:0007669"/>
    <property type="project" value="UniProtKB-KW"/>
</dbReference>
<protein>
    <recommendedName>
        <fullName evidence="10">Subtilisin inhibitor domain-containing protein</fullName>
    </recommendedName>
</protein>
<dbReference type="PROSITE" id="PS00999">
    <property type="entry name" value="SSI"/>
    <property type="match status" value="1"/>
</dbReference>
<dbReference type="PRINTS" id="PR00294">
    <property type="entry name" value="SSBTLNINHBTR"/>
</dbReference>
<dbReference type="InterPro" id="IPR023549">
    <property type="entry name" value="Subtilisin_inhibitor"/>
</dbReference>
<dbReference type="SUPFAM" id="SSF55399">
    <property type="entry name" value="Subtilisin inhibitor"/>
    <property type="match status" value="1"/>
</dbReference>
<sequence>MRNRHTVAAVLAAATGLAAVLTAPAASAAQAPESRLDLTITQRSDNGQQQASSQRYVGLECGPAGGGHPRAEEACAALEEAGGDFDRLATDPGACTLEYAPVTVAATGHWRGSEVDYEEEFANSCTAARRTAGIFDF</sequence>
<evidence type="ECO:0000256" key="9">
    <source>
        <dbReference type="SAM" id="SignalP"/>
    </source>
</evidence>
<evidence type="ECO:0000259" key="10">
    <source>
        <dbReference type="Pfam" id="PF00720"/>
    </source>
</evidence>
<evidence type="ECO:0000313" key="11">
    <source>
        <dbReference type="EMBL" id="NYE46828.1"/>
    </source>
</evidence>
<reference evidence="11 12" key="1">
    <citation type="submission" date="2020-07" db="EMBL/GenBank/DDBJ databases">
        <title>Sequencing the genomes of 1000 actinobacteria strains.</title>
        <authorList>
            <person name="Klenk H.-P."/>
        </authorList>
    </citation>
    <scope>NUCLEOTIDE SEQUENCE [LARGE SCALE GENOMIC DNA]</scope>
    <source>
        <strain evidence="11 12">CXB654</strain>
    </source>
</reference>
<organism evidence="11 12">
    <name type="scientific">Spinactinospora alkalitolerans</name>
    <dbReference type="NCBI Taxonomy" id="687207"/>
    <lineage>
        <taxon>Bacteria</taxon>
        <taxon>Bacillati</taxon>
        <taxon>Actinomycetota</taxon>
        <taxon>Actinomycetes</taxon>
        <taxon>Streptosporangiales</taxon>
        <taxon>Nocardiopsidaceae</taxon>
        <taxon>Spinactinospora</taxon>
    </lineage>
</organism>
<dbReference type="EMBL" id="JACCCC010000001">
    <property type="protein sequence ID" value="NYE46828.1"/>
    <property type="molecule type" value="Genomic_DNA"/>
</dbReference>
<comment type="similarity">
    <text evidence="2 8">Belongs to the protease inhibitor I16 (SSI) family.</text>
</comment>
<keyword evidence="7" id="KW-1015">Disulfide bond</keyword>
<evidence type="ECO:0000256" key="7">
    <source>
        <dbReference type="ARBA" id="ARBA00023157"/>
    </source>
</evidence>
<dbReference type="GO" id="GO:0005576">
    <property type="term" value="C:extracellular region"/>
    <property type="evidence" value="ECO:0007669"/>
    <property type="project" value="UniProtKB-SubCell"/>
</dbReference>
<keyword evidence="6 8" id="KW-0722">Serine protease inhibitor</keyword>
<evidence type="ECO:0000313" key="12">
    <source>
        <dbReference type="Proteomes" id="UP000589036"/>
    </source>
</evidence>
<dbReference type="RefSeq" id="WP_179642872.1">
    <property type="nucleotide sequence ID" value="NZ_BAAAYY010000023.1"/>
</dbReference>
<name>A0A852TSA4_9ACTN</name>
<dbReference type="InterPro" id="IPR036819">
    <property type="entry name" value="Subtilisin_inhibitor-like_sf"/>
</dbReference>
<evidence type="ECO:0000256" key="6">
    <source>
        <dbReference type="ARBA" id="ARBA00022900"/>
    </source>
</evidence>
<dbReference type="InterPro" id="IPR020054">
    <property type="entry name" value="Prot_inh_SSI_I16_CS"/>
</dbReference>
<evidence type="ECO:0000256" key="5">
    <source>
        <dbReference type="ARBA" id="ARBA00022690"/>
    </source>
</evidence>
<evidence type="ECO:0000256" key="3">
    <source>
        <dbReference type="ARBA" id="ARBA00011738"/>
    </source>
</evidence>
<feature type="domain" description="Subtilisin inhibitor" evidence="10">
    <location>
        <begin position="34"/>
        <end position="123"/>
    </location>
</feature>
<dbReference type="Pfam" id="PF00720">
    <property type="entry name" value="SSI"/>
    <property type="match status" value="1"/>
</dbReference>
<evidence type="ECO:0000256" key="4">
    <source>
        <dbReference type="ARBA" id="ARBA00022525"/>
    </source>
</evidence>
<evidence type="ECO:0000256" key="1">
    <source>
        <dbReference type="ARBA" id="ARBA00004613"/>
    </source>
</evidence>
<feature type="signal peptide" evidence="9">
    <location>
        <begin position="1"/>
        <end position="28"/>
    </location>
</feature>
<keyword evidence="9" id="KW-0732">Signal</keyword>